<reference evidence="2" key="1">
    <citation type="submission" date="2019-03" db="EMBL/GenBank/DDBJ databases">
        <authorList>
            <person name="Hao L."/>
        </authorList>
    </citation>
    <scope>NUCLEOTIDE SEQUENCE</scope>
</reference>
<dbReference type="Gene3D" id="3.40.640.10">
    <property type="entry name" value="Type I PLP-dependent aspartate aminotransferase-like (Major domain)"/>
    <property type="match status" value="1"/>
</dbReference>
<dbReference type="InterPro" id="IPR004838">
    <property type="entry name" value="NHTrfase_class1_PyrdxlP-BS"/>
</dbReference>
<dbReference type="InterPro" id="IPR015421">
    <property type="entry name" value="PyrdxlP-dep_Trfase_major"/>
</dbReference>
<protein>
    <submittedName>
        <fullName evidence="2">Putative aspartate aminotransferase YhdR</fullName>
        <ecNumber evidence="2">2.6.1.1</ecNumber>
    </submittedName>
</protein>
<dbReference type="SUPFAM" id="SSF53383">
    <property type="entry name" value="PLP-dependent transferases"/>
    <property type="match status" value="1"/>
</dbReference>
<dbReference type="AlphaFoldDB" id="A0A485M317"/>
<keyword evidence="2" id="KW-0808">Transferase</keyword>
<dbReference type="PANTHER" id="PTHR42691">
    <property type="entry name" value="ASPARTATE AMINOTRANSFERASE YHDR-RELATED"/>
    <property type="match status" value="1"/>
</dbReference>
<accession>A0A485M317</accession>
<gene>
    <name evidence="2" type="primary">yhdR</name>
    <name evidence="2" type="ORF">SCFA_630005</name>
</gene>
<organism evidence="2">
    <name type="scientific">anaerobic digester metagenome</name>
    <dbReference type="NCBI Taxonomy" id="1263854"/>
    <lineage>
        <taxon>unclassified sequences</taxon>
        <taxon>metagenomes</taxon>
        <taxon>ecological metagenomes</taxon>
    </lineage>
</organism>
<dbReference type="GO" id="GO:0004069">
    <property type="term" value="F:L-aspartate:2-oxoglutarate aminotransferase activity"/>
    <property type="evidence" value="ECO:0007669"/>
    <property type="project" value="UniProtKB-EC"/>
</dbReference>
<dbReference type="Gene3D" id="3.90.1150.10">
    <property type="entry name" value="Aspartate Aminotransferase, domain 1"/>
    <property type="match status" value="2"/>
</dbReference>
<evidence type="ECO:0000259" key="1">
    <source>
        <dbReference type="Pfam" id="PF00155"/>
    </source>
</evidence>
<dbReference type="EMBL" id="CAADRM010000129">
    <property type="protein sequence ID" value="VFU17191.1"/>
    <property type="molecule type" value="Genomic_DNA"/>
</dbReference>
<dbReference type="InterPro" id="IPR015424">
    <property type="entry name" value="PyrdxlP-dep_Trfase"/>
</dbReference>
<dbReference type="PROSITE" id="PS00105">
    <property type="entry name" value="AA_TRANSFER_CLASS_1"/>
    <property type="match status" value="1"/>
</dbReference>
<feature type="domain" description="Aminotransferase class I/classII large" evidence="1">
    <location>
        <begin position="35"/>
        <end position="373"/>
    </location>
</feature>
<proteinExistence type="predicted"/>
<dbReference type="PANTHER" id="PTHR42691:SF1">
    <property type="entry name" value="ASPARTATE AMINOTRANSFERASE YHDR-RELATED"/>
    <property type="match status" value="1"/>
</dbReference>
<dbReference type="Pfam" id="PF00155">
    <property type="entry name" value="Aminotran_1_2"/>
    <property type="match status" value="1"/>
</dbReference>
<dbReference type="InterPro" id="IPR015422">
    <property type="entry name" value="PyrdxlP-dep_Trfase_small"/>
</dbReference>
<name>A0A485M317_9ZZZZ</name>
<keyword evidence="2" id="KW-0032">Aminotransferase</keyword>
<sequence>MSVSEKMRGYMERSSWIRKMFEEGARLKSIHGAANVFDFSLGNPDVPPPRSVLEKAAELIMSMDHGYMPNAGFADVREALAEYASSLYQTPLTANDIVMSCGAGGGLNVVLKAITNPGDEIMVIAPYFVEYGFYAENHSGVLVEVPCGPDFLPSMENIRKALSPKTRAIILNSPNNPTGRVYPEEVFTGLVEVLKDHPEVLVISDEPYRKIVYDDREVPSVLRLIPNSVVVTSASKELSLPGQRIGYIAAGSGVPDKQRFMGALGLATRILGFVNAPSLMQKVYASCLCGGECVSIEPYRKRRDLLLQIMDKAGLTYVPPEGAFYLFVKSPMEDDVAFCAELAKEKILAVPGRGFGYPGYVRFAYCVSMETIQGCAPGLEKAVKAVRESRS</sequence>
<evidence type="ECO:0000313" key="2">
    <source>
        <dbReference type="EMBL" id="VFU17191.1"/>
    </source>
</evidence>
<dbReference type="CDD" id="cd00609">
    <property type="entry name" value="AAT_like"/>
    <property type="match status" value="1"/>
</dbReference>
<dbReference type="EC" id="2.6.1.1" evidence="2"/>
<dbReference type="InterPro" id="IPR004839">
    <property type="entry name" value="Aminotransferase_I/II_large"/>
</dbReference>
<dbReference type="NCBIfam" id="NF005305">
    <property type="entry name" value="PRK06836.1"/>
    <property type="match status" value="1"/>
</dbReference>
<dbReference type="GO" id="GO:0030170">
    <property type="term" value="F:pyridoxal phosphate binding"/>
    <property type="evidence" value="ECO:0007669"/>
    <property type="project" value="InterPro"/>
</dbReference>